<dbReference type="EC" id="3.6.1.9" evidence="4"/>
<comment type="catalytic activity">
    <reaction evidence="4">
        <text>dTTP + H2O = dTMP + diphosphate + H(+)</text>
        <dbReference type="Rhea" id="RHEA:28534"/>
        <dbReference type="ChEBI" id="CHEBI:15377"/>
        <dbReference type="ChEBI" id="CHEBI:15378"/>
        <dbReference type="ChEBI" id="CHEBI:33019"/>
        <dbReference type="ChEBI" id="CHEBI:37568"/>
        <dbReference type="ChEBI" id="CHEBI:63528"/>
        <dbReference type="EC" id="3.6.1.9"/>
    </reaction>
</comment>
<comment type="subcellular location">
    <subcellularLocation>
        <location evidence="4">Cytoplasm</location>
    </subcellularLocation>
</comment>
<evidence type="ECO:0000256" key="4">
    <source>
        <dbReference type="HAMAP-Rule" id="MF_00528"/>
    </source>
</evidence>
<keyword evidence="4" id="KW-0963">Cytoplasm</keyword>
<evidence type="ECO:0000313" key="5">
    <source>
        <dbReference type="EMBL" id="RCS58316.1"/>
    </source>
</evidence>
<proteinExistence type="inferred from homology"/>
<dbReference type="PANTHER" id="PTHR43213:SF5">
    <property type="entry name" value="BIFUNCTIONAL DTTP_UTP PYROPHOSPHATASE_METHYLTRANSFERASE PROTEIN-RELATED"/>
    <property type="match status" value="1"/>
</dbReference>
<dbReference type="PANTHER" id="PTHR43213">
    <property type="entry name" value="BIFUNCTIONAL DTTP/UTP PYROPHOSPHATASE/METHYLTRANSFERASE PROTEIN-RELATED"/>
    <property type="match status" value="1"/>
</dbReference>
<feature type="site" description="Important for substrate specificity" evidence="4">
    <location>
        <position position="168"/>
    </location>
</feature>
<dbReference type="OrthoDB" id="9807767at2"/>
<dbReference type="NCBIfam" id="TIGR00172">
    <property type="entry name" value="maf"/>
    <property type="match status" value="1"/>
</dbReference>
<protein>
    <recommendedName>
        <fullName evidence="4">dTTP/UTP pyrophosphatase</fullName>
        <shortName evidence="4">dTTPase/UTPase</shortName>
        <ecNumber evidence="4">3.6.1.9</ecNumber>
    </recommendedName>
    <alternativeName>
        <fullName evidence="4">Nucleoside triphosphate pyrophosphatase</fullName>
    </alternativeName>
    <alternativeName>
        <fullName evidence="4">Nucleotide pyrophosphatase</fullName>
        <shortName evidence="4">Nucleotide PPase</shortName>
    </alternativeName>
</protein>
<accession>A0A368L3Z8</accession>
<dbReference type="Pfam" id="PF02545">
    <property type="entry name" value="Maf"/>
    <property type="match status" value="1"/>
</dbReference>
<evidence type="ECO:0000256" key="2">
    <source>
        <dbReference type="ARBA" id="ARBA00022801"/>
    </source>
</evidence>
<dbReference type="Proteomes" id="UP000252357">
    <property type="component" value="Unassembled WGS sequence"/>
</dbReference>
<dbReference type="RefSeq" id="WP_114402398.1">
    <property type="nucleotide sequence ID" value="NZ_QPGB01000002.1"/>
</dbReference>
<keyword evidence="3 4" id="KW-0546">Nucleotide metabolism</keyword>
<organism evidence="5 6">
    <name type="scientific">Parvibium lacunae</name>
    <dbReference type="NCBI Taxonomy" id="1888893"/>
    <lineage>
        <taxon>Bacteria</taxon>
        <taxon>Pseudomonadati</taxon>
        <taxon>Pseudomonadota</taxon>
        <taxon>Betaproteobacteria</taxon>
        <taxon>Burkholderiales</taxon>
        <taxon>Alcaligenaceae</taxon>
        <taxon>Parvibium</taxon>
    </lineage>
</organism>
<dbReference type="GO" id="GO:0036218">
    <property type="term" value="F:dTTP diphosphatase activity"/>
    <property type="evidence" value="ECO:0007669"/>
    <property type="project" value="RHEA"/>
</dbReference>
<keyword evidence="2 4" id="KW-0378">Hydrolase</keyword>
<gene>
    <name evidence="5" type="primary">maf</name>
    <name evidence="5" type="ORF">DU000_05695</name>
</gene>
<comment type="cofactor">
    <cofactor evidence="1 4">
        <name>a divalent metal cation</name>
        <dbReference type="ChEBI" id="CHEBI:60240"/>
    </cofactor>
</comment>
<dbReference type="Gene3D" id="3.90.950.10">
    <property type="match status" value="1"/>
</dbReference>
<comment type="catalytic activity">
    <reaction evidence="4">
        <text>UTP + H2O = UMP + diphosphate + H(+)</text>
        <dbReference type="Rhea" id="RHEA:29395"/>
        <dbReference type="ChEBI" id="CHEBI:15377"/>
        <dbReference type="ChEBI" id="CHEBI:15378"/>
        <dbReference type="ChEBI" id="CHEBI:33019"/>
        <dbReference type="ChEBI" id="CHEBI:46398"/>
        <dbReference type="ChEBI" id="CHEBI:57865"/>
        <dbReference type="EC" id="3.6.1.9"/>
    </reaction>
</comment>
<reference evidence="5 6" key="1">
    <citation type="journal article" date="2018" name="Int. J. Syst. Evol. Microbiol.">
        <title>Parvibium lacunae gen. nov., sp. nov., a new member of the family Alcaligenaceae isolated from a freshwater pond.</title>
        <authorList>
            <person name="Chen W.M."/>
            <person name="Xie P.B."/>
            <person name="Hsu M.Y."/>
            <person name="Sheu S.Y."/>
        </authorList>
    </citation>
    <scope>NUCLEOTIDE SEQUENCE [LARGE SCALE GENOMIC DNA]</scope>
    <source>
        <strain evidence="5 6">KMB9</strain>
    </source>
</reference>
<comment type="function">
    <text evidence="4">Nucleoside triphosphate pyrophosphatase that hydrolyzes dTTP and UTP. May have a dual role in cell division arrest and in preventing the incorporation of modified nucleotides into cellular nucleic acids.</text>
</comment>
<dbReference type="GO" id="GO:0009117">
    <property type="term" value="P:nucleotide metabolic process"/>
    <property type="evidence" value="ECO:0007669"/>
    <property type="project" value="UniProtKB-KW"/>
</dbReference>
<name>A0A368L3Z8_9BURK</name>
<keyword evidence="6" id="KW-1185">Reference proteome</keyword>
<dbReference type="SUPFAM" id="SSF52972">
    <property type="entry name" value="ITPase-like"/>
    <property type="match status" value="1"/>
</dbReference>
<evidence type="ECO:0000313" key="6">
    <source>
        <dbReference type="Proteomes" id="UP000252357"/>
    </source>
</evidence>
<dbReference type="CDD" id="cd00555">
    <property type="entry name" value="Maf"/>
    <property type="match status" value="1"/>
</dbReference>
<feature type="site" description="Important for substrate specificity" evidence="4">
    <location>
        <position position="16"/>
    </location>
</feature>
<evidence type="ECO:0000256" key="3">
    <source>
        <dbReference type="ARBA" id="ARBA00023080"/>
    </source>
</evidence>
<feature type="site" description="Important for substrate specificity" evidence="4">
    <location>
        <position position="85"/>
    </location>
</feature>
<dbReference type="GO" id="GO:0036221">
    <property type="term" value="F:UTP diphosphatase activity"/>
    <property type="evidence" value="ECO:0007669"/>
    <property type="project" value="RHEA"/>
</dbReference>
<evidence type="ECO:0000256" key="1">
    <source>
        <dbReference type="ARBA" id="ARBA00001968"/>
    </source>
</evidence>
<dbReference type="PIRSF" id="PIRSF006305">
    <property type="entry name" value="Maf"/>
    <property type="match status" value="1"/>
</dbReference>
<sequence>MHTLNPILYLASQSPRRQALLTQLGASPQPLLAAADEDVEALEAPLAGEPAAAYVQRVATLKAAAAAARRQQRHLPAGIILSADTTVSFAGEILGKPADAAAAQTMLARLSGQTHEVLTAVVVENLRGERRLSLSTSQVTLATLSAAEIAAYIATGEPFGKAGSYALQGRAAMFVTHASGSFSGIIGLPLHETATLLAWAGYSLLTVAT</sequence>
<comment type="similarity">
    <text evidence="4">Belongs to the Maf family. YhdE subfamily.</text>
</comment>
<dbReference type="InterPro" id="IPR029001">
    <property type="entry name" value="ITPase-like_fam"/>
</dbReference>
<dbReference type="EMBL" id="QPGB01000002">
    <property type="protein sequence ID" value="RCS58316.1"/>
    <property type="molecule type" value="Genomic_DNA"/>
</dbReference>
<dbReference type="InterPro" id="IPR003697">
    <property type="entry name" value="Maf-like"/>
</dbReference>
<comment type="caution">
    <text evidence="4">Lacks conserved residue(s) required for the propagation of feature annotation.</text>
</comment>
<dbReference type="HAMAP" id="MF_00528">
    <property type="entry name" value="Maf"/>
    <property type="match status" value="1"/>
</dbReference>
<feature type="active site" description="Proton acceptor" evidence="4">
    <location>
        <position position="84"/>
    </location>
</feature>
<dbReference type="AlphaFoldDB" id="A0A368L3Z8"/>
<comment type="caution">
    <text evidence="5">The sequence shown here is derived from an EMBL/GenBank/DDBJ whole genome shotgun (WGS) entry which is preliminary data.</text>
</comment>
<dbReference type="GO" id="GO:0005737">
    <property type="term" value="C:cytoplasm"/>
    <property type="evidence" value="ECO:0007669"/>
    <property type="project" value="UniProtKB-SubCell"/>
</dbReference>